<evidence type="ECO:0000313" key="1">
    <source>
        <dbReference type="EMBL" id="GGM60424.1"/>
    </source>
</evidence>
<dbReference type="RefSeq" id="WP_189058860.1">
    <property type="nucleotide sequence ID" value="NZ_BMMK01000015.1"/>
</dbReference>
<dbReference type="Proteomes" id="UP000637578">
    <property type="component" value="Unassembled WGS sequence"/>
</dbReference>
<keyword evidence="2" id="KW-1185">Reference proteome</keyword>
<organism evidence="1 2">
    <name type="scientific">Longimycelium tulufanense</name>
    <dbReference type="NCBI Taxonomy" id="907463"/>
    <lineage>
        <taxon>Bacteria</taxon>
        <taxon>Bacillati</taxon>
        <taxon>Actinomycetota</taxon>
        <taxon>Actinomycetes</taxon>
        <taxon>Pseudonocardiales</taxon>
        <taxon>Pseudonocardiaceae</taxon>
        <taxon>Longimycelium</taxon>
    </lineage>
</organism>
<reference evidence="1" key="1">
    <citation type="journal article" date="2014" name="Int. J. Syst. Evol. Microbiol.">
        <title>Complete genome sequence of Corynebacterium casei LMG S-19264T (=DSM 44701T), isolated from a smear-ripened cheese.</title>
        <authorList>
            <consortium name="US DOE Joint Genome Institute (JGI-PGF)"/>
            <person name="Walter F."/>
            <person name="Albersmeier A."/>
            <person name="Kalinowski J."/>
            <person name="Ruckert C."/>
        </authorList>
    </citation>
    <scope>NUCLEOTIDE SEQUENCE</scope>
    <source>
        <strain evidence="1">CGMCC 4.5737</strain>
    </source>
</reference>
<comment type="caution">
    <text evidence="1">The sequence shown here is derived from an EMBL/GenBank/DDBJ whole genome shotgun (WGS) entry which is preliminary data.</text>
</comment>
<dbReference type="EMBL" id="BMMK01000015">
    <property type="protein sequence ID" value="GGM60424.1"/>
    <property type="molecule type" value="Genomic_DNA"/>
</dbReference>
<sequence length="104" mass="11269">MSPAETRTGVDAGTLARQLRDFTEDVLAKGTANQVAPENLRELVSSAVRLYAAATEQTGQEIPPVTEQVSTTECVVLACALLRAQNLTPFEMAVWFSRSTPVHH</sequence>
<evidence type="ECO:0000313" key="2">
    <source>
        <dbReference type="Proteomes" id="UP000637578"/>
    </source>
</evidence>
<dbReference type="AlphaFoldDB" id="A0A8J3FWK4"/>
<protein>
    <submittedName>
        <fullName evidence="1">Uncharacterized protein</fullName>
    </submittedName>
</protein>
<gene>
    <name evidence="1" type="ORF">GCM10012275_34460</name>
</gene>
<name>A0A8J3FWK4_9PSEU</name>
<accession>A0A8J3FWK4</accession>
<reference evidence="1" key="2">
    <citation type="submission" date="2020-09" db="EMBL/GenBank/DDBJ databases">
        <authorList>
            <person name="Sun Q."/>
            <person name="Zhou Y."/>
        </authorList>
    </citation>
    <scope>NUCLEOTIDE SEQUENCE</scope>
    <source>
        <strain evidence="1">CGMCC 4.5737</strain>
    </source>
</reference>
<proteinExistence type="predicted"/>